<reference evidence="1 2" key="1">
    <citation type="submission" date="2016-10" db="EMBL/GenBank/DDBJ databases">
        <authorList>
            <person name="de Groot N.N."/>
        </authorList>
    </citation>
    <scope>NUCLEOTIDE SEQUENCE [LARGE SCALE GENOMIC DNA]</scope>
    <source>
        <strain evidence="1 2">NP_1H</strain>
    </source>
</reference>
<sequence>MIDSDVDARVQPLAAEAVSAGRRLLLPGGERTSEVVDTAVEHDDFGVPAVVVATLESGETVRIATGSTVQAEALEELSQIVTDEGSPEALIAHVAAVHPENPRVHELSERLTRGVNFKSGSNLQDIRDLAMTLYVDLSDAVSALKVCDLLTDQPFDGNFGRWNLIEGCLALAAHLTQNDGDPSRTAGYSAALRTADDAETDPLKAKLAAAVRQRQLNEPNLYDREIARSTTDPAAEKDWRGLRLTVLLYLRAHGGSETLSAEALDRRIGHELLAIRALGAKTAASG</sequence>
<accession>A0A1G8HVT4</accession>
<organism evidence="1 2">
    <name type="scientific">Arthrobacter subterraneus</name>
    <dbReference type="NCBI Taxonomy" id="335973"/>
    <lineage>
        <taxon>Bacteria</taxon>
        <taxon>Bacillati</taxon>
        <taxon>Actinomycetota</taxon>
        <taxon>Actinomycetes</taxon>
        <taxon>Micrococcales</taxon>
        <taxon>Micrococcaceae</taxon>
        <taxon>Arthrobacter</taxon>
    </lineage>
</organism>
<evidence type="ECO:0000313" key="1">
    <source>
        <dbReference type="EMBL" id="SDI10590.1"/>
    </source>
</evidence>
<dbReference type="InterPro" id="IPR046553">
    <property type="entry name" value="DUF6707"/>
</dbReference>
<dbReference type="AlphaFoldDB" id="A0A1G8HVT4"/>
<proteinExistence type="predicted"/>
<gene>
    <name evidence="1" type="ORF">SAMN04488693_10640</name>
</gene>
<dbReference type="Pfam" id="PF20453">
    <property type="entry name" value="DUF6707"/>
    <property type="match status" value="1"/>
</dbReference>
<name>A0A1G8HVT4_9MICC</name>
<keyword evidence="2" id="KW-1185">Reference proteome</keyword>
<dbReference type="EMBL" id="FNDT01000006">
    <property type="protein sequence ID" value="SDI10590.1"/>
    <property type="molecule type" value="Genomic_DNA"/>
</dbReference>
<evidence type="ECO:0000313" key="2">
    <source>
        <dbReference type="Proteomes" id="UP000199258"/>
    </source>
</evidence>
<protein>
    <submittedName>
        <fullName evidence="1">Uncharacterized protein</fullName>
    </submittedName>
</protein>
<dbReference type="RefSeq" id="WP_090585957.1">
    <property type="nucleotide sequence ID" value="NZ_FNDT01000006.1"/>
</dbReference>
<dbReference type="Proteomes" id="UP000199258">
    <property type="component" value="Unassembled WGS sequence"/>
</dbReference>
<dbReference type="STRING" id="335973.SAMN04488693_10640"/>
<dbReference type="OrthoDB" id="4963323at2"/>